<dbReference type="STRING" id="1891926.Fuma_00938"/>
<feature type="region of interest" description="Disordered" evidence="1">
    <location>
        <begin position="247"/>
        <end position="290"/>
    </location>
</feature>
<proteinExistence type="predicted"/>
<keyword evidence="2" id="KW-0732">Signal</keyword>
<dbReference type="AlphaFoldDB" id="A0A1P8WBB2"/>
<dbReference type="Proteomes" id="UP000187735">
    <property type="component" value="Chromosome"/>
</dbReference>
<dbReference type="KEGG" id="fmr:Fuma_00938"/>
<feature type="compositionally biased region" description="Low complexity" evidence="1">
    <location>
        <begin position="281"/>
        <end position="290"/>
    </location>
</feature>
<evidence type="ECO:0000256" key="2">
    <source>
        <dbReference type="SAM" id="SignalP"/>
    </source>
</evidence>
<organism evidence="3 4">
    <name type="scientific">Fuerstiella marisgermanici</name>
    <dbReference type="NCBI Taxonomy" id="1891926"/>
    <lineage>
        <taxon>Bacteria</taxon>
        <taxon>Pseudomonadati</taxon>
        <taxon>Planctomycetota</taxon>
        <taxon>Planctomycetia</taxon>
        <taxon>Planctomycetales</taxon>
        <taxon>Planctomycetaceae</taxon>
        <taxon>Fuerstiella</taxon>
    </lineage>
</organism>
<dbReference type="Pfam" id="PF19777">
    <property type="entry name" value="DUF6263"/>
    <property type="match status" value="1"/>
</dbReference>
<dbReference type="EMBL" id="CP017641">
    <property type="protein sequence ID" value="APZ91350.1"/>
    <property type="molecule type" value="Genomic_DNA"/>
</dbReference>
<sequence length="351" mass="38841" precursor="true">MRTLLWHPLLFGCLLLPAIPAAAQTTVWGLQQGDRFNVETLVKQQTTLELEGRPPTTATSKERIEIQYTVFSALPDETVVHARVTNITDVDDSQTAESARVLDRQSRQLGRVPVTMSIDPAGVVRHTQGLDAVIRQMSGVNKRSQKLLQQAVSKDAVATWVHQPFWLSPLKMPLAKEQSWERTSVFSLGLLGSVHTALTFSVSEADEESADITIAGNARHVPSAAGASSATVRLAFEDATAEVQEFGGSGRLILQQRSGNEDEDSTDEESRDEDDSEIDSARPQRPASRRPWFEQLQLEWKVTGTATVKSGDRRVPLKFEHHQTQTSRLLPGYVTGAPRRFTPFLPSPMPR</sequence>
<evidence type="ECO:0000256" key="1">
    <source>
        <dbReference type="SAM" id="MobiDB-lite"/>
    </source>
</evidence>
<accession>A0A1P8WBB2</accession>
<dbReference type="RefSeq" id="WP_077023124.1">
    <property type="nucleotide sequence ID" value="NZ_CP017641.1"/>
</dbReference>
<protein>
    <submittedName>
        <fullName evidence="3">Uncharacterized protein</fullName>
    </submittedName>
</protein>
<feature type="signal peptide" evidence="2">
    <location>
        <begin position="1"/>
        <end position="23"/>
    </location>
</feature>
<feature type="compositionally biased region" description="Acidic residues" evidence="1">
    <location>
        <begin position="261"/>
        <end position="278"/>
    </location>
</feature>
<feature type="chain" id="PRO_5012342902" evidence="2">
    <location>
        <begin position="24"/>
        <end position="351"/>
    </location>
</feature>
<name>A0A1P8WBB2_9PLAN</name>
<dbReference type="InterPro" id="IPR046230">
    <property type="entry name" value="DUF6263"/>
</dbReference>
<reference evidence="3 4" key="1">
    <citation type="journal article" date="2016" name="Front. Microbiol.">
        <title>Fuerstia marisgermanicae gen. nov., sp. nov., an Unusual Member of the Phylum Planctomycetes from the German Wadden Sea.</title>
        <authorList>
            <person name="Kohn T."/>
            <person name="Heuer A."/>
            <person name="Jogler M."/>
            <person name="Vollmers J."/>
            <person name="Boedeker C."/>
            <person name="Bunk B."/>
            <person name="Rast P."/>
            <person name="Borchert D."/>
            <person name="Glockner I."/>
            <person name="Freese H.M."/>
            <person name="Klenk H.P."/>
            <person name="Overmann J."/>
            <person name="Kaster A.K."/>
            <person name="Rohde M."/>
            <person name="Wiegand S."/>
            <person name="Jogler C."/>
        </authorList>
    </citation>
    <scope>NUCLEOTIDE SEQUENCE [LARGE SCALE GENOMIC DNA]</scope>
    <source>
        <strain evidence="3 4">NH11</strain>
    </source>
</reference>
<evidence type="ECO:0000313" key="3">
    <source>
        <dbReference type="EMBL" id="APZ91350.1"/>
    </source>
</evidence>
<keyword evidence="4" id="KW-1185">Reference proteome</keyword>
<gene>
    <name evidence="3" type="ORF">Fuma_00938</name>
</gene>
<evidence type="ECO:0000313" key="4">
    <source>
        <dbReference type="Proteomes" id="UP000187735"/>
    </source>
</evidence>